<reference evidence="1 2" key="1">
    <citation type="submission" date="2018-03" db="EMBL/GenBank/DDBJ databases">
        <title>Genomic Encyclopedia of Archaeal and Bacterial Type Strains, Phase II (KMG-II): from individual species to whole genera.</title>
        <authorList>
            <person name="Goeker M."/>
        </authorList>
    </citation>
    <scope>NUCLEOTIDE SEQUENCE [LARGE SCALE GENOMIC DNA]</scope>
    <source>
        <strain evidence="1 2">DSM 24859</strain>
    </source>
</reference>
<sequence length="183" mass="21344">MQPIIWQAVKWPATEYFTLQGNGQMKLATGCINGVVEQQPFCIHYDIEITADWRVSSFHIRQEGKTSTELKLTTDLNGHWFDKDGNHIDAFDGCIDIDIALTPFTNTLPVKRLHFEPGERKTIDMLYIKLPEFELQKVQQHYTKLGDRLYLYENVTTQFSAELPFDKQDILLDYPGIFTRIHY</sequence>
<dbReference type="SUPFAM" id="SSF159275">
    <property type="entry name" value="PA1994-like"/>
    <property type="match status" value="1"/>
</dbReference>
<dbReference type="InterPro" id="IPR009467">
    <property type="entry name" value="Glycolipid-bd_prot_put"/>
</dbReference>
<organism evidence="1 2">
    <name type="scientific">Chitinophaga niastensis</name>
    <dbReference type="NCBI Taxonomy" id="536980"/>
    <lineage>
        <taxon>Bacteria</taxon>
        <taxon>Pseudomonadati</taxon>
        <taxon>Bacteroidota</taxon>
        <taxon>Chitinophagia</taxon>
        <taxon>Chitinophagales</taxon>
        <taxon>Chitinophagaceae</taxon>
        <taxon>Chitinophaga</taxon>
    </lineage>
</organism>
<dbReference type="Proteomes" id="UP000240971">
    <property type="component" value="Unassembled WGS sequence"/>
</dbReference>
<evidence type="ECO:0008006" key="3">
    <source>
        <dbReference type="Google" id="ProtNLM"/>
    </source>
</evidence>
<dbReference type="EMBL" id="PYAW01000008">
    <property type="protein sequence ID" value="PSL43379.1"/>
    <property type="molecule type" value="Genomic_DNA"/>
</dbReference>
<evidence type="ECO:0000313" key="2">
    <source>
        <dbReference type="Proteomes" id="UP000240971"/>
    </source>
</evidence>
<dbReference type="Pfam" id="PF06475">
    <property type="entry name" value="Glycolipid_bind"/>
    <property type="match status" value="1"/>
</dbReference>
<name>A0A2P8HB16_CHINA</name>
<dbReference type="RefSeq" id="WP_106530986.1">
    <property type="nucleotide sequence ID" value="NZ_PYAW01000008.1"/>
</dbReference>
<dbReference type="AlphaFoldDB" id="A0A2P8HB16"/>
<keyword evidence="2" id="KW-1185">Reference proteome</keyword>
<evidence type="ECO:0000313" key="1">
    <source>
        <dbReference type="EMBL" id="PSL43379.1"/>
    </source>
</evidence>
<proteinExistence type="predicted"/>
<protein>
    <recommendedName>
        <fullName evidence="3">Glycolipid-binding protein</fullName>
    </recommendedName>
</protein>
<gene>
    <name evidence="1" type="ORF">CLV51_10868</name>
</gene>
<accession>A0A2P8HB16</accession>
<comment type="caution">
    <text evidence="1">The sequence shown here is derived from an EMBL/GenBank/DDBJ whole genome shotgun (WGS) entry which is preliminary data.</text>
</comment>
<dbReference type="OrthoDB" id="9814791at2"/>